<evidence type="ECO:0000313" key="4">
    <source>
        <dbReference type="EMBL" id="QYA34056.1"/>
    </source>
</evidence>
<dbReference type="EMBL" id="CP079956">
    <property type="protein sequence ID" value="QYA34056.1"/>
    <property type="molecule type" value="Genomic_DNA"/>
</dbReference>
<dbReference type="PANTHER" id="PTHR11638:SF18">
    <property type="entry name" value="HEAT SHOCK PROTEIN 104"/>
    <property type="match status" value="1"/>
</dbReference>
<proteinExistence type="predicted"/>
<dbReference type="GO" id="GO:0005524">
    <property type="term" value="F:ATP binding"/>
    <property type="evidence" value="ECO:0007669"/>
    <property type="project" value="UniProtKB-KW"/>
</dbReference>
<dbReference type="InterPro" id="IPR003593">
    <property type="entry name" value="AAA+_ATPase"/>
</dbReference>
<name>A0AAT9PAX2_9STAP</name>
<feature type="domain" description="AAA+ ATPase" evidence="3">
    <location>
        <begin position="53"/>
        <end position="201"/>
    </location>
</feature>
<keyword evidence="2" id="KW-0067">ATP-binding</keyword>
<evidence type="ECO:0000259" key="3">
    <source>
        <dbReference type="SMART" id="SM00382"/>
    </source>
</evidence>
<reference evidence="4" key="1">
    <citation type="submission" date="2024-06" db="EMBL/GenBank/DDBJ databases">
        <title>Prevalence and characterization of methicillin-resistant Macrococcus spp. in food producing animals and meat in Switzerland in 2019.</title>
        <authorList>
            <person name="Keller J.E."/>
            <person name="Schwendener S."/>
            <person name="Neuenschwander J."/>
            <person name="Overesch G."/>
            <person name="Perreten V."/>
        </authorList>
    </citation>
    <scope>NUCLEOTIDE SEQUENCE</scope>
    <source>
        <strain evidence="4">19Msa1099</strain>
        <plasmid evidence="4">p19Msa1047_11</plasmid>
    </source>
</reference>
<gene>
    <name evidence="4" type="ORF">KYI10_11700</name>
</gene>
<dbReference type="GO" id="GO:0016887">
    <property type="term" value="F:ATP hydrolysis activity"/>
    <property type="evidence" value="ECO:0007669"/>
    <property type="project" value="InterPro"/>
</dbReference>
<dbReference type="Pfam" id="PF00004">
    <property type="entry name" value="AAA"/>
    <property type="match status" value="1"/>
</dbReference>
<organism evidence="4">
    <name type="scientific">Macrococcus psychrotolerans</name>
    <dbReference type="NCBI Taxonomy" id="3039389"/>
    <lineage>
        <taxon>Bacteria</taxon>
        <taxon>Bacillati</taxon>
        <taxon>Bacillota</taxon>
        <taxon>Bacilli</taxon>
        <taxon>Bacillales</taxon>
        <taxon>Staphylococcaceae</taxon>
        <taxon>Macrococcus</taxon>
    </lineage>
</organism>
<dbReference type="SMART" id="SM00382">
    <property type="entry name" value="AAA"/>
    <property type="match status" value="2"/>
</dbReference>
<protein>
    <submittedName>
        <fullName evidence="4">AAA family ATPase</fullName>
    </submittedName>
</protein>
<evidence type="ECO:0000256" key="2">
    <source>
        <dbReference type="ARBA" id="ARBA00022840"/>
    </source>
</evidence>
<dbReference type="AlphaFoldDB" id="A0AAT9PAX2"/>
<sequence>MENMDFLQYGETKFNEINKYLGNALTLLEYPENEVIEREEELKGLDYLMKRRETPVACLIGDAGTGKTALVETYAKRKYIQGEKTVVLSVNIGALNSGGVHNLKERMENLLPKVKEYEDVLKENDDSVKVMIFIDEVHRIISVFGKGSKEGGDILKPTLARAGQYVNVITATTREEYDRYIAKDGALARRLKTLVINELSPKITKMILKNWLINKIGQSSTDAIDDKVFDRIIRANKQMQSEFSEPAKSIDIIETMLAIHETDDVPMDRSLVDFVFRTSKNVDLEFNIDPSVVVENLKRRVRGQPLVLYTMERMIEMISWQAQGNDISNKPRGTGLLVGTSGVGKTEAVKALTEGIYGDESNLVIFSMTDYDTPGSSDRFRLDLGTTVRHRKSVVILLDEIEKAHRTVRLALLPILDEGIVTYFEEGTDGFLVRQQSSLRGSIVFATSNSGSKMFEDINRYAKELQDISQDKIDDYSNQLKFSTKKLEPIIQRGLEREFPPELLQRFTYTVPFNALNNSTKLDIANKMLAKELKEFMDRGYTISINNAVKWGLGYEEYKANEISMYIVFERMMTNNAGASGARNISKVIKTDIIPELLHKMREYPTLRRFKITTNGRCIFQTTEEAITNGAIEIVPY</sequence>
<accession>A0AAT9PAX2</accession>
<dbReference type="GO" id="GO:0005737">
    <property type="term" value="C:cytoplasm"/>
    <property type="evidence" value="ECO:0007669"/>
    <property type="project" value="TreeGrafter"/>
</dbReference>
<dbReference type="PANTHER" id="PTHR11638">
    <property type="entry name" value="ATP-DEPENDENT CLP PROTEASE"/>
    <property type="match status" value="1"/>
</dbReference>
<evidence type="ECO:0000256" key="1">
    <source>
        <dbReference type="ARBA" id="ARBA00022741"/>
    </source>
</evidence>
<keyword evidence="1" id="KW-0547">Nucleotide-binding</keyword>
<keyword evidence="4" id="KW-0614">Plasmid</keyword>
<dbReference type="GO" id="GO:0034605">
    <property type="term" value="P:cellular response to heat"/>
    <property type="evidence" value="ECO:0007669"/>
    <property type="project" value="TreeGrafter"/>
</dbReference>
<geneLocation type="plasmid" evidence="4">
    <name>p19Msa1047_11</name>
</geneLocation>
<dbReference type="Pfam" id="PF07724">
    <property type="entry name" value="AAA_2"/>
    <property type="match status" value="1"/>
</dbReference>
<feature type="domain" description="AAA+ ATPase" evidence="3">
    <location>
        <begin position="331"/>
        <end position="472"/>
    </location>
</feature>
<dbReference type="InterPro" id="IPR050130">
    <property type="entry name" value="ClpA_ClpB"/>
</dbReference>
<dbReference type="InterPro" id="IPR003959">
    <property type="entry name" value="ATPase_AAA_core"/>
</dbReference>